<sequence>MRSCKSSGCKISSATKPNMIYDYGFPSEAYNVNYAMKDDPAFAHQAKKQREKNANKGKLV</sequence>
<evidence type="ECO:0000313" key="2">
    <source>
        <dbReference type="Proteomes" id="UP000198211"/>
    </source>
</evidence>
<gene>
    <name evidence="1" type="ORF">PHMEG_0009826</name>
</gene>
<dbReference type="SUPFAM" id="SSF53213">
    <property type="entry name" value="LigB-like"/>
    <property type="match status" value="1"/>
</dbReference>
<reference evidence="2" key="1">
    <citation type="submission" date="2017-03" db="EMBL/GenBank/DDBJ databases">
        <title>Phytopthora megakarya and P. palmivora, two closely related causual agents of cacao black pod achieved similar genome size and gene model numbers by different mechanisms.</title>
        <authorList>
            <person name="Ali S."/>
            <person name="Shao J."/>
            <person name="Larry D.J."/>
            <person name="Kronmiller B."/>
            <person name="Shen D."/>
            <person name="Strem M.D."/>
            <person name="Melnick R.L."/>
            <person name="Guiltinan M.J."/>
            <person name="Tyler B.M."/>
            <person name="Meinhardt L.W."/>
            <person name="Bailey B.A."/>
        </authorList>
    </citation>
    <scope>NUCLEOTIDE SEQUENCE [LARGE SCALE GENOMIC DNA]</scope>
    <source>
        <strain evidence="2">zdho120</strain>
    </source>
</reference>
<name>A0A225WHB8_9STRA</name>
<dbReference type="AlphaFoldDB" id="A0A225WHB8"/>
<comment type="caution">
    <text evidence="1">The sequence shown here is derived from an EMBL/GenBank/DDBJ whole genome shotgun (WGS) entry which is preliminary data.</text>
</comment>
<keyword evidence="2" id="KW-1185">Reference proteome</keyword>
<dbReference type="OrthoDB" id="7396853at2759"/>
<protein>
    <submittedName>
        <fullName evidence="1">Uncharacterized protein</fullName>
    </submittedName>
</protein>
<dbReference type="Proteomes" id="UP000198211">
    <property type="component" value="Unassembled WGS sequence"/>
</dbReference>
<proteinExistence type="predicted"/>
<accession>A0A225WHB8</accession>
<evidence type="ECO:0000313" key="1">
    <source>
        <dbReference type="EMBL" id="OWZ16397.1"/>
    </source>
</evidence>
<dbReference type="Gene3D" id="3.40.830.10">
    <property type="entry name" value="LigB-like"/>
    <property type="match status" value="1"/>
</dbReference>
<dbReference type="EMBL" id="NBNE01000941">
    <property type="protein sequence ID" value="OWZ16397.1"/>
    <property type="molecule type" value="Genomic_DNA"/>
</dbReference>
<organism evidence="1 2">
    <name type="scientific">Phytophthora megakarya</name>
    <dbReference type="NCBI Taxonomy" id="4795"/>
    <lineage>
        <taxon>Eukaryota</taxon>
        <taxon>Sar</taxon>
        <taxon>Stramenopiles</taxon>
        <taxon>Oomycota</taxon>
        <taxon>Peronosporomycetes</taxon>
        <taxon>Peronosporales</taxon>
        <taxon>Peronosporaceae</taxon>
        <taxon>Phytophthora</taxon>
    </lineage>
</organism>